<evidence type="ECO:0000256" key="1">
    <source>
        <dbReference type="ARBA" id="ARBA00001971"/>
    </source>
</evidence>
<evidence type="ECO:0000256" key="7">
    <source>
        <dbReference type="ARBA" id="ARBA00023136"/>
    </source>
</evidence>
<dbReference type="PANTHER" id="PTHR24298">
    <property type="entry name" value="FLAVONOID 3'-MONOOXYGENASE-RELATED"/>
    <property type="match status" value="1"/>
</dbReference>
<organism evidence="11 12">
    <name type="scientific">Punica granatum</name>
    <name type="common">Pomegranate</name>
    <dbReference type="NCBI Taxonomy" id="22663"/>
    <lineage>
        <taxon>Eukaryota</taxon>
        <taxon>Viridiplantae</taxon>
        <taxon>Streptophyta</taxon>
        <taxon>Embryophyta</taxon>
        <taxon>Tracheophyta</taxon>
        <taxon>Spermatophyta</taxon>
        <taxon>Magnoliopsida</taxon>
        <taxon>eudicotyledons</taxon>
        <taxon>Gunneridae</taxon>
        <taxon>Pentapetalae</taxon>
        <taxon>rosids</taxon>
        <taxon>malvids</taxon>
        <taxon>Myrtales</taxon>
        <taxon>Lythraceae</taxon>
        <taxon>Punica</taxon>
    </lineage>
</organism>
<keyword evidence="3 8" id="KW-0349">Heme</keyword>
<comment type="subcellular location">
    <subcellularLocation>
        <location evidence="2">Membrane</location>
        <topology evidence="2">Single-pass membrane protein</topology>
    </subcellularLocation>
</comment>
<dbReference type="PANTHER" id="PTHR24298:SF743">
    <property type="entry name" value="CYTOCHROME P450 93A2-LIKE"/>
    <property type="match status" value="1"/>
</dbReference>
<gene>
    <name evidence="11" type="ORF">CDL15_Pgr000647</name>
</gene>
<feature type="binding site" description="axial binding residue" evidence="8">
    <location>
        <position position="474"/>
    </location>
    <ligand>
        <name>heme</name>
        <dbReference type="ChEBI" id="CHEBI:30413"/>
    </ligand>
    <ligandPart>
        <name>Fe</name>
        <dbReference type="ChEBI" id="CHEBI:18248"/>
    </ligandPart>
</feature>
<dbReference type="InterPro" id="IPR002401">
    <property type="entry name" value="Cyt_P450_E_grp-I"/>
</dbReference>
<dbReference type="SUPFAM" id="SSF48264">
    <property type="entry name" value="Cytochrome P450"/>
    <property type="match status" value="1"/>
</dbReference>
<dbReference type="Pfam" id="PF00067">
    <property type="entry name" value="p450"/>
    <property type="match status" value="1"/>
</dbReference>
<dbReference type="Gene3D" id="1.10.630.10">
    <property type="entry name" value="Cytochrome P450"/>
    <property type="match status" value="1"/>
</dbReference>
<evidence type="ECO:0000256" key="9">
    <source>
        <dbReference type="RuleBase" id="RU000461"/>
    </source>
</evidence>
<protein>
    <recommendedName>
        <fullName evidence="13">3,9-dihydroxypterocarpan 6A-monooxygenase-like</fullName>
    </recommendedName>
</protein>
<dbReference type="PRINTS" id="PR00463">
    <property type="entry name" value="EP450I"/>
</dbReference>
<keyword evidence="5 8" id="KW-0479">Metal-binding</keyword>
<keyword evidence="7 10" id="KW-0472">Membrane</keyword>
<evidence type="ECO:0000313" key="11">
    <source>
        <dbReference type="EMBL" id="OWM67195.1"/>
    </source>
</evidence>
<dbReference type="InterPro" id="IPR001128">
    <property type="entry name" value="Cyt_P450"/>
</dbReference>
<name>A0A218W345_PUNGR</name>
<keyword evidence="9" id="KW-0560">Oxidoreductase</keyword>
<evidence type="ECO:0000313" key="12">
    <source>
        <dbReference type="Proteomes" id="UP000197138"/>
    </source>
</evidence>
<dbReference type="GO" id="GO:0016020">
    <property type="term" value="C:membrane"/>
    <property type="evidence" value="ECO:0007669"/>
    <property type="project" value="UniProtKB-SubCell"/>
</dbReference>
<evidence type="ECO:0000256" key="8">
    <source>
        <dbReference type="PIRSR" id="PIRSR602401-1"/>
    </source>
</evidence>
<dbReference type="InterPro" id="IPR036396">
    <property type="entry name" value="Cyt_P450_sf"/>
</dbReference>
<feature type="transmembrane region" description="Helical" evidence="10">
    <location>
        <begin position="20"/>
        <end position="42"/>
    </location>
</feature>
<dbReference type="InterPro" id="IPR017972">
    <property type="entry name" value="Cyt_P450_CS"/>
</dbReference>
<comment type="cofactor">
    <cofactor evidence="1 8">
        <name>heme</name>
        <dbReference type="ChEBI" id="CHEBI:30413"/>
    </cofactor>
</comment>
<comment type="similarity">
    <text evidence="9">Belongs to the cytochrome P450 family.</text>
</comment>
<dbReference type="GO" id="GO:0020037">
    <property type="term" value="F:heme binding"/>
    <property type="evidence" value="ECO:0007669"/>
    <property type="project" value="InterPro"/>
</dbReference>
<dbReference type="PRINTS" id="PR00385">
    <property type="entry name" value="P450"/>
</dbReference>
<keyword evidence="6 10" id="KW-1133">Transmembrane helix</keyword>
<evidence type="ECO:0000256" key="10">
    <source>
        <dbReference type="SAM" id="Phobius"/>
    </source>
</evidence>
<reference evidence="12" key="1">
    <citation type="journal article" date="2017" name="Plant J.">
        <title>The pomegranate (Punica granatum L.) genome and the genomics of punicalagin biosynthesis.</title>
        <authorList>
            <person name="Qin G."/>
            <person name="Xu C."/>
            <person name="Ming R."/>
            <person name="Tang H."/>
            <person name="Guyot R."/>
            <person name="Kramer E.M."/>
            <person name="Hu Y."/>
            <person name="Yi X."/>
            <person name="Qi Y."/>
            <person name="Xu X."/>
            <person name="Gao Z."/>
            <person name="Pan H."/>
            <person name="Jian J."/>
            <person name="Tian Y."/>
            <person name="Yue Z."/>
            <person name="Xu Y."/>
        </authorList>
    </citation>
    <scope>NUCLEOTIDE SEQUENCE [LARGE SCALE GENOMIC DNA]</scope>
    <source>
        <strain evidence="12">cv. Dabenzi</strain>
    </source>
</reference>
<keyword evidence="8 9" id="KW-0408">Iron</keyword>
<sequence length="533" mass="59885">MGIGKDIKNQLAMAANNVDLWYIDWSYLLILILSSIFVRVALTKYGKNSSSPSTPQPPSPLPLPVIGHIHLLGSVLPRSFQTLARRYGPFMRIRMGSSLTFLVGSSPDVARQILKPDVNFSSRFELGPVQYSIYQQGMGFITSPYSPYYRFMKKLCTTKLFVGSQLNQFRHIREHEVRDCLRSVSESSVGGDACNLTAKLTTLMNNLIFRMIMGRRYDKYVDDEVKQIKELVVEIMELGSKCGIYEVFGPLKKYDLFGHGKKLRAAMVRYDDVLEKIIADYEVGDGACRGSGDDLMDILLKTSRDVDAEVKLTNNHIKQFILEMLIASIDTTSAALQWTMAELINHHRVFMKLREEIESTVGPSRLMSESDFPNLPYLQAVVKESLRLHTPTPLIFRECTKDCKINGYKVKAGTKIFLNTYAIMRDPETWQDPDEFVPERFLVNAEGSQLDQAELMKGQDFGSYLPFGGGRRACIGAMHASAVIQATVGALIQCFDWKIKDGDKVDITVGSGFSGAMARPLVCYPVVHSDPFK</sequence>
<evidence type="ECO:0000256" key="6">
    <source>
        <dbReference type="ARBA" id="ARBA00022989"/>
    </source>
</evidence>
<dbReference type="InterPro" id="IPR051103">
    <property type="entry name" value="Plant_metabolite_P450s"/>
</dbReference>
<evidence type="ECO:0000256" key="4">
    <source>
        <dbReference type="ARBA" id="ARBA00022692"/>
    </source>
</evidence>
<dbReference type="GO" id="GO:0005506">
    <property type="term" value="F:iron ion binding"/>
    <property type="evidence" value="ECO:0007669"/>
    <property type="project" value="InterPro"/>
</dbReference>
<proteinExistence type="inferred from homology"/>
<dbReference type="AlphaFoldDB" id="A0A218W345"/>
<dbReference type="PROSITE" id="PS00086">
    <property type="entry name" value="CYTOCHROME_P450"/>
    <property type="match status" value="1"/>
</dbReference>
<comment type="caution">
    <text evidence="11">The sequence shown here is derived from an EMBL/GenBank/DDBJ whole genome shotgun (WGS) entry which is preliminary data.</text>
</comment>
<keyword evidence="4 10" id="KW-0812">Transmembrane</keyword>
<evidence type="ECO:0000256" key="5">
    <source>
        <dbReference type="ARBA" id="ARBA00022723"/>
    </source>
</evidence>
<dbReference type="Proteomes" id="UP000197138">
    <property type="component" value="Unassembled WGS sequence"/>
</dbReference>
<accession>A0A218W345</accession>
<keyword evidence="9" id="KW-0503">Monooxygenase</keyword>
<dbReference type="EMBL" id="MTKT01005400">
    <property type="protein sequence ID" value="OWM67195.1"/>
    <property type="molecule type" value="Genomic_DNA"/>
</dbReference>
<evidence type="ECO:0000256" key="3">
    <source>
        <dbReference type="ARBA" id="ARBA00022617"/>
    </source>
</evidence>
<dbReference type="GO" id="GO:0016709">
    <property type="term" value="F:oxidoreductase activity, acting on paired donors, with incorporation or reduction of molecular oxygen, NAD(P)H as one donor, and incorporation of one atom of oxygen"/>
    <property type="evidence" value="ECO:0007669"/>
    <property type="project" value="TreeGrafter"/>
</dbReference>
<evidence type="ECO:0008006" key="13">
    <source>
        <dbReference type="Google" id="ProtNLM"/>
    </source>
</evidence>
<evidence type="ECO:0000256" key="2">
    <source>
        <dbReference type="ARBA" id="ARBA00004167"/>
    </source>
</evidence>